<gene>
    <name evidence="2" type="ORF">B1B_14699</name>
</gene>
<dbReference type="InterPro" id="IPR001633">
    <property type="entry name" value="EAL_dom"/>
</dbReference>
<dbReference type="AlphaFoldDB" id="T0Z7R6"/>
<reference evidence="2" key="2">
    <citation type="journal article" date="2014" name="ISME J.">
        <title>Microbial stratification in low pH oxic and suboxic macroscopic growths along an acid mine drainage.</title>
        <authorList>
            <person name="Mendez-Garcia C."/>
            <person name="Mesa V."/>
            <person name="Sprenger R.R."/>
            <person name="Richter M."/>
            <person name="Diez M.S."/>
            <person name="Solano J."/>
            <person name="Bargiela R."/>
            <person name="Golyshina O.V."/>
            <person name="Manteca A."/>
            <person name="Ramos J.L."/>
            <person name="Gallego J.R."/>
            <person name="Llorente I."/>
            <person name="Martins Dos Santos V.A."/>
            <person name="Jensen O.N."/>
            <person name="Pelaez A.I."/>
            <person name="Sanchez J."/>
            <person name="Ferrer M."/>
        </authorList>
    </citation>
    <scope>NUCLEOTIDE SEQUENCE</scope>
</reference>
<organism evidence="2">
    <name type="scientific">mine drainage metagenome</name>
    <dbReference type="NCBI Taxonomy" id="410659"/>
    <lineage>
        <taxon>unclassified sequences</taxon>
        <taxon>metagenomes</taxon>
        <taxon>ecological metagenomes</taxon>
    </lineage>
</organism>
<name>T0Z7R6_9ZZZZ</name>
<dbReference type="PANTHER" id="PTHR33121">
    <property type="entry name" value="CYCLIC DI-GMP PHOSPHODIESTERASE PDEF"/>
    <property type="match status" value="1"/>
</dbReference>
<feature type="domain" description="EAL" evidence="1">
    <location>
        <begin position="1"/>
        <end position="225"/>
    </location>
</feature>
<feature type="non-terminal residue" evidence="2">
    <location>
        <position position="1"/>
    </location>
</feature>
<dbReference type="SUPFAM" id="SSF141868">
    <property type="entry name" value="EAL domain-like"/>
    <property type="match status" value="1"/>
</dbReference>
<reference evidence="2" key="1">
    <citation type="submission" date="2013-08" db="EMBL/GenBank/DDBJ databases">
        <authorList>
            <person name="Mendez C."/>
            <person name="Richter M."/>
            <person name="Ferrer M."/>
            <person name="Sanchez J."/>
        </authorList>
    </citation>
    <scope>NUCLEOTIDE SEQUENCE</scope>
</reference>
<dbReference type="EMBL" id="AUZY01009759">
    <property type="protein sequence ID" value="EQD41048.1"/>
    <property type="molecule type" value="Genomic_DNA"/>
</dbReference>
<proteinExistence type="predicted"/>
<dbReference type="Pfam" id="PF00563">
    <property type="entry name" value="EAL"/>
    <property type="match status" value="1"/>
</dbReference>
<dbReference type="Gene3D" id="3.20.20.450">
    <property type="entry name" value="EAL domain"/>
    <property type="match status" value="1"/>
</dbReference>
<dbReference type="PROSITE" id="PS50883">
    <property type="entry name" value="EAL"/>
    <property type="match status" value="1"/>
</dbReference>
<comment type="caution">
    <text evidence="2">The sequence shown here is derived from an EMBL/GenBank/DDBJ whole genome shotgun (WGS) entry which is preliminary data.</text>
</comment>
<evidence type="ECO:0000259" key="1">
    <source>
        <dbReference type="PROSITE" id="PS50883"/>
    </source>
</evidence>
<protein>
    <submittedName>
        <fullName evidence="2">Diguanylate cyclase/phosphodiesterase with PAS/PAC sensor(S)</fullName>
    </submittedName>
</protein>
<dbReference type="CDD" id="cd01948">
    <property type="entry name" value="EAL"/>
    <property type="match status" value="1"/>
</dbReference>
<dbReference type="PANTHER" id="PTHR33121:SF19">
    <property type="entry name" value="CYCLIC DI-GMP PHOSPHODIESTERASE PA2567"/>
    <property type="match status" value="1"/>
</dbReference>
<dbReference type="InterPro" id="IPR035919">
    <property type="entry name" value="EAL_sf"/>
</dbReference>
<evidence type="ECO:0000313" key="2">
    <source>
        <dbReference type="EMBL" id="EQD41048.1"/>
    </source>
</evidence>
<dbReference type="SMART" id="SM00052">
    <property type="entry name" value="EAL"/>
    <property type="match status" value="1"/>
</dbReference>
<dbReference type="InterPro" id="IPR050706">
    <property type="entry name" value="Cyclic-di-GMP_PDE-like"/>
</dbReference>
<accession>T0Z7R6</accession>
<sequence>GTCVGFEALIRWRHPTEGWILPATFIPLAERSGLIRILTNWVLDTAARQLAAWRDTPQASLRIGVNIASADLDFDLIRRVLQVSEQHCIDPGSLEVEFTETTLLEYGLDTQTHLATLRGLGVGIAIDDFGTGFSNLAMLRQMSADTLKIDQSFVRQMCESAQDQIMVKAICEIARDMKFRVVAEGVETADVLEALKGMACDEIQGYLLAKPMPADELLPWLARHEPARWKR</sequence>
<dbReference type="GO" id="GO:0071111">
    <property type="term" value="F:cyclic-guanylate-specific phosphodiesterase activity"/>
    <property type="evidence" value="ECO:0007669"/>
    <property type="project" value="InterPro"/>
</dbReference>